<sequence length="295" mass="32132">MTRTDLHDRVARTYNSETGLIAAKNRMVLDRQRQRWAGRSDPLRVADLGVGDGALLEALREALSLADGPPLVLTGLDISPAMLSLAAQRVPLMPVLSCASRAAEHLPVRGFDLVLAHFILAYVRRRALLRQAARLLAPGGVLSVATSTNEGAEPLLEQIDSLFRHSRNPVRRAVARAADHAFARSSVPATGADLVEDAAACGLHLLRRDRMRQIIVFNTAEEAYRFAIEDGWCVNVLAVPGLPLAMAQVLTRAGLRLFRYPFTFTQVIEMMEFSADPVSADVLSVTARMPVAVPV</sequence>
<proteinExistence type="predicted"/>
<dbReference type="GO" id="GO:0032259">
    <property type="term" value="P:methylation"/>
    <property type="evidence" value="ECO:0007669"/>
    <property type="project" value="UniProtKB-KW"/>
</dbReference>
<dbReference type="InterPro" id="IPR029063">
    <property type="entry name" value="SAM-dependent_MTases_sf"/>
</dbReference>
<comment type="caution">
    <text evidence="5">The sequence shown here is derived from an EMBL/GenBank/DDBJ whole genome shotgun (WGS) entry which is preliminary data.</text>
</comment>
<organism evidence="5 6">
    <name type="scientific">Novispirillum itersonii</name>
    <name type="common">Aquaspirillum itersonii</name>
    <dbReference type="NCBI Taxonomy" id="189"/>
    <lineage>
        <taxon>Bacteria</taxon>
        <taxon>Pseudomonadati</taxon>
        <taxon>Pseudomonadota</taxon>
        <taxon>Alphaproteobacteria</taxon>
        <taxon>Rhodospirillales</taxon>
        <taxon>Novispirillaceae</taxon>
        <taxon>Novispirillum</taxon>
    </lineage>
</organism>
<dbReference type="RefSeq" id="WP_184264366.1">
    <property type="nucleotide sequence ID" value="NZ_JACIIX010000011.1"/>
</dbReference>
<evidence type="ECO:0000256" key="2">
    <source>
        <dbReference type="ARBA" id="ARBA00022679"/>
    </source>
</evidence>
<dbReference type="AlphaFoldDB" id="A0A7X0DMX1"/>
<dbReference type="PANTHER" id="PTHR43464">
    <property type="entry name" value="METHYLTRANSFERASE"/>
    <property type="match status" value="1"/>
</dbReference>
<keyword evidence="6" id="KW-1185">Reference proteome</keyword>
<dbReference type="SUPFAM" id="SSF53335">
    <property type="entry name" value="S-adenosyl-L-methionine-dependent methyltransferases"/>
    <property type="match status" value="1"/>
</dbReference>
<dbReference type="EMBL" id="JACIIX010000011">
    <property type="protein sequence ID" value="MBB6211533.1"/>
    <property type="molecule type" value="Genomic_DNA"/>
</dbReference>
<evidence type="ECO:0000259" key="4">
    <source>
        <dbReference type="Pfam" id="PF08242"/>
    </source>
</evidence>
<dbReference type="CDD" id="cd02440">
    <property type="entry name" value="AdoMet_MTases"/>
    <property type="match status" value="1"/>
</dbReference>
<keyword evidence="1 5" id="KW-0489">Methyltransferase</keyword>
<dbReference type="PANTHER" id="PTHR43464:SF19">
    <property type="entry name" value="UBIQUINONE BIOSYNTHESIS O-METHYLTRANSFERASE, MITOCHONDRIAL"/>
    <property type="match status" value="1"/>
</dbReference>
<evidence type="ECO:0000256" key="3">
    <source>
        <dbReference type="ARBA" id="ARBA00022691"/>
    </source>
</evidence>
<dbReference type="Gene3D" id="3.40.50.150">
    <property type="entry name" value="Vaccinia Virus protein VP39"/>
    <property type="match status" value="1"/>
</dbReference>
<reference evidence="5 6" key="1">
    <citation type="submission" date="2020-08" db="EMBL/GenBank/DDBJ databases">
        <title>Genomic Encyclopedia of Type Strains, Phase IV (KMG-IV): sequencing the most valuable type-strain genomes for metagenomic binning, comparative biology and taxonomic classification.</title>
        <authorList>
            <person name="Goeker M."/>
        </authorList>
    </citation>
    <scope>NUCLEOTIDE SEQUENCE [LARGE SCALE GENOMIC DNA]</scope>
    <source>
        <strain evidence="5 6">DSM 11590</strain>
    </source>
</reference>
<dbReference type="InterPro" id="IPR013217">
    <property type="entry name" value="Methyltransf_12"/>
</dbReference>
<dbReference type="Proteomes" id="UP000544872">
    <property type="component" value="Unassembled WGS sequence"/>
</dbReference>
<protein>
    <submittedName>
        <fullName evidence="5">Ubiquinone/menaquinone biosynthesis C-methylase UbiE</fullName>
    </submittedName>
</protein>
<feature type="domain" description="Methyltransferase type 12" evidence="4">
    <location>
        <begin position="47"/>
        <end position="142"/>
    </location>
</feature>
<evidence type="ECO:0000313" key="5">
    <source>
        <dbReference type="EMBL" id="MBB6211533.1"/>
    </source>
</evidence>
<evidence type="ECO:0000313" key="6">
    <source>
        <dbReference type="Proteomes" id="UP000544872"/>
    </source>
</evidence>
<accession>A0A7X0DMX1</accession>
<gene>
    <name evidence="5" type="ORF">FHS48_002972</name>
</gene>
<name>A0A7X0DMX1_NOVIT</name>
<keyword evidence="3" id="KW-0949">S-adenosyl-L-methionine</keyword>
<dbReference type="GO" id="GO:0008168">
    <property type="term" value="F:methyltransferase activity"/>
    <property type="evidence" value="ECO:0007669"/>
    <property type="project" value="UniProtKB-KW"/>
</dbReference>
<evidence type="ECO:0000256" key="1">
    <source>
        <dbReference type="ARBA" id="ARBA00022603"/>
    </source>
</evidence>
<keyword evidence="2" id="KW-0808">Transferase</keyword>
<dbReference type="Pfam" id="PF08242">
    <property type="entry name" value="Methyltransf_12"/>
    <property type="match status" value="1"/>
</dbReference>
<keyword evidence="5" id="KW-0830">Ubiquinone</keyword>